<dbReference type="EMBL" id="BQNB010010488">
    <property type="protein sequence ID" value="GJS77963.1"/>
    <property type="molecule type" value="Genomic_DNA"/>
</dbReference>
<keyword evidence="3" id="KW-1185">Reference proteome</keyword>
<evidence type="ECO:0000313" key="2">
    <source>
        <dbReference type="EMBL" id="GJS77963.1"/>
    </source>
</evidence>
<proteinExistence type="predicted"/>
<evidence type="ECO:0000313" key="3">
    <source>
        <dbReference type="Proteomes" id="UP001151760"/>
    </source>
</evidence>
<reference evidence="2" key="1">
    <citation type="journal article" date="2022" name="Int. J. Mol. Sci.">
        <title>Draft Genome of Tanacetum Coccineum: Genomic Comparison of Closely Related Tanacetum-Family Plants.</title>
        <authorList>
            <person name="Yamashiro T."/>
            <person name="Shiraishi A."/>
            <person name="Nakayama K."/>
            <person name="Satake H."/>
        </authorList>
    </citation>
    <scope>NUCLEOTIDE SEQUENCE</scope>
</reference>
<evidence type="ECO:0000256" key="1">
    <source>
        <dbReference type="SAM" id="Coils"/>
    </source>
</evidence>
<feature type="coiled-coil region" evidence="1">
    <location>
        <begin position="62"/>
        <end position="96"/>
    </location>
</feature>
<comment type="caution">
    <text evidence="2">The sequence shown here is derived from an EMBL/GenBank/DDBJ whole genome shotgun (WGS) entry which is preliminary data.</text>
</comment>
<sequence>MEEQTDICHVDVRCGGLWFGTPVKGRNTMWHDMICPAFISIADKGKGIMVELEKSLKKKDQLKLDEEMALKLQAEIDEEERLAREKDEANVALTEEWDDIQAKVDVDYQLAQRLQAEEQE</sequence>
<organism evidence="2 3">
    <name type="scientific">Tanacetum coccineum</name>
    <dbReference type="NCBI Taxonomy" id="301880"/>
    <lineage>
        <taxon>Eukaryota</taxon>
        <taxon>Viridiplantae</taxon>
        <taxon>Streptophyta</taxon>
        <taxon>Embryophyta</taxon>
        <taxon>Tracheophyta</taxon>
        <taxon>Spermatophyta</taxon>
        <taxon>Magnoliopsida</taxon>
        <taxon>eudicotyledons</taxon>
        <taxon>Gunneridae</taxon>
        <taxon>Pentapetalae</taxon>
        <taxon>asterids</taxon>
        <taxon>campanulids</taxon>
        <taxon>Asterales</taxon>
        <taxon>Asteraceae</taxon>
        <taxon>Asteroideae</taxon>
        <taxon>Anthemideae</taxon>
        <taxon>Anthemidinae</taxon>
        <taxon>Tanacetum</taxon>
    </lineage>
</organism>
<protein>
    <submittedName>
        <fullName evidence="2">Uncharacterized protein</fullName>
    </submittedName>
</protein>
<name>A0ABQ4YMK8_9ASTR</name>
<gene>
    <name evidence="2" type="ORF">Tco_0727844</name>
</gene>
<keyword evidence="1" id="KW-0175">Coiled coil</keyword>
<dbReference type="Proteomes" id="UP001151760">
    <property type="component" value="Unassembled WGS sequence"/>
</dbReference>
<reference evidence="2" key="2">
    <citation type="submission" date="2022-01" db="EMBL/GenBank/DDBJ databases">
        <authorList>
            <person name="Yamashiro T."/>
            <person name="Shiraishi A."/>
            <person name="Satake H."/>
            <person name="Nakayama K."/>
        </authorList>
    </citation>
    <scope>NUCLEOTIDE SEQUENCE</scope>
</reference>
<accession>A0ABQ4YMK8</accession>